<evidence type="ECO:0000313" key="2">
    <source>
        <dbReference type="Proteomes" id="UP000004994"/>
    </source>
</evidence>
<reference evidence="1" key="1">
    <citation type="journal article" date="2012" name="Nature">
        <title>The tomato genome sequence provides insights into fleshy fruit evolution.</title>
        <authorList>
            <consortium name="Tomato Genome Consortium"/>
        </authorList>
    </citation>
    <scope>NUCLEOTIDE SEQUENCE [LARGE SCALE GENOMIC DNA]</scope>
    <source>
        <strain evidence="1">cv. Heinz 1706</strain>
    </source>
</reference>
<evidence type="ECO:0000313" key="1">
    <source>
        <dbReference type="EnsemblPlants" id="Solyc05g023960.1.1.1"/>
    </source>
</evidence>
<sequence>MNRILSNISISPLNYSYISYEFHFAPESILGEVQICSIWVLIGLGLTWFTRYWFLKELISPLVKPFLTLTLDSYFVHTQSTDTFPTYVTEAFIFGAF</sequence>
<reference evidence="1" key="2">
    <citation type="submission" date="2019-01" db="UniProtKB">
        <authorList>
            <consortium name="EnsemblPlants"/>
        </authorList>
    </citation>
    <scope>IDENTIFICATION</scope>
    <source>
        <strain evidence="1">cv. Heinz 1706</strain>
    </source>
</reference>
<dbReference type="Proteomes" id="UP000004994">
    <property type="component" value="Chromosome 5"/>
</dbReference>
<keyword evidence="2" id="KW-1185">Reference proteome</keyword>
<dbReference type="EnsemblPlants" id="Solyc05g023960.1.1">
    <property type="protein sequence ID" value="Solyc05g023960.1.1.1"/>
    <property type="gene ID" value="Solyc05g023960.1"/>
</dbReference>
<proteinExistence type="predicted"/>
<protein>
    <submittedName>
        <fullName evidence="1">Uncharacterized protein</fullName>
    </submittedName>
</protein>
<dbReference type="InParanoid" id="A0A3Q7HBU0"/>
<dbReference type="Gramene" id="Solyc05g023960.1.1">
    <property type="protein sequence ID" value="Solyc05g023960.1.1.1"/>
    <property type="gene ID" value="Solyc05g023960.1"/>
</dbReference>
<name>A0A3Q7HBU0_SOLLC</name>
<organism evidence="1">
    <name type="scientific">Solanum lycopersicum</name>
    <name type="common">Tomato</name>
    <name type="synonym">Lycopersicon esculentum</name>
    <dbReference type="NCBI Taxonomy" id="4081"/>
    <lineage>
        <taxon>Eukaryota</taxon>
        <taxon>Viridiplantae</taxon>
        <taxon>Streptophyta</taxon>
        <taxon>Embryophyta</taxon>
        <taxon>Tracheophyta</taxon>
        <taxon>Spermatophyta</taxon>
        <taxon>Magnoliopsida</taxon>
        <taxon>eudicotyledons</taxon>
        <taxon>Gunneridae</taxon>
        <taxon>Pentapetalae</taxon>
        <taxon>asterids</taxon>
        <taxon>lamiids</taxon>
        <taxon>Solanales</taxon>
        <taxon>Solanaceae</taxon>
        <taxon>Solanoideae</taxon>
        <taxon>Solaneae</taxon>
        <taxon>Solanum</taxon>
        <taxon>Solanum subgen. Lycopersicon</taxon>
    </lineage>
</organism>
<accession>A0A3Q7HBU0</accession>
<dbReference type="AlphaFoldDB" id="A0A3Q7HBU0"/>
<dbReference type="PaxDb" id="4081-Solyc05g023960.1.1"/>